<keyword evidence="4" id="KW-0808">Transferase</keyword>
<evidence type="ECO:0000256" key="3">
    <source>
        <dbReference type="ARBA" id="ARBA00022478"/>
    </source>
</evidence>
<dbReference type="InterPro" id="IPR007642">
    <property type="entry name" value="RNA_pol_Rpb2_2"/>
</dbReference>
<comment type="catalytic activity">
    <reaction evidence="7">
        <text>RNA(n) + a ribonucleoside 5'-triphosphate = RNA(n+1) + diphosphate</text>
        <dbReference type="Rhea" id="RHEA:21248"/>
        <dbReference type="Rhea" id="RHEA-COMP:14527"/>
        <dbReference type="Rhea" id="RHEA-COMP:17342"/>
        <dbReference type="ChEBI" id="CHEBI:33019"/>
        <dbReference type="ChEBI" id="CHEBI:61557"/>
        <dbReference type="ChEBI" id="CHEBI:140395"/>
        <dbReference type="EC" id="2.7.7.6"/>
    </reaction>
</comment>
<evidence type="ECO:0000313" key="11">
    <source>
        <dbReference type="Proteomes" id="UP001180020"/>
    </source>
</evidence>
<dbReference type="GO" id="GO:0000428">
    <property type="term" value="C:DNA-directed RNA polymerase complex"/>
    <property type="evidence" value="ECO:0007669"/>
    <property type="project" value="UniProtKB-KW"/>
</dbReference>
<dbReference type="PANTHER" id="PTHR20856">
    <property type="entry name" value="DNA-DIRECTED RNA POLYMERASE I SUBUNIT 2"/>
    <property type="match status" value="1"/>
</dbReference>
<evidence type="ECO:0000256" key="4">
    <source>
        <dbReference type="ARBA" id="ARBA00022679"/>
    </source>
</evidence>
<reference evidence="10" key="2">
    <citation type="submission" date="2023-06" db="EMBL/GenBank/DDBJ databases">
        <authorList>
            <person name="Ma L."/>
            <person name="Liu K.-W."/>
            <person name="Li Z."/>
            <person name="Hsiao Y.-Y."/>
            <person name="Qi Y."/>
            <person name="Fu T."/>
            <person name="Tang G."/>
            <person name="Zhang D."/>
            <person name="Sun W.-H."/>
            <person name="Liu D.-K."/>
            <person name="Li Y."/>
            <person name="Chen G.-Z."/>
            <person name="Liu X.-D."/>
            <person name="Liao X.-Y."/>
            <person name="Jiang Y.-T."/>
            <person name="Yu X."/>
            <person name="Hao Y."/>
            <person name="Huang J."/>
            <person name="Zhao X.-W."/>
            <person name="Ke S."/>
            <person name="Chen Y.-Y."/>
            <person name="Wu W.-L."/>
            <person name="Hsu J.-L."/>
            <person name="Lin Y.-F."/>
            <person name="Huang M.-D."/>
            <person name="Li C.-Y."/>
            <person name="Huang L."/>
            <person name="Wang Z.-W."/>
            <person name="Zhao X."/>
            <person name="Zhong W.-Y."/>
            <person name="Peng D.-H."/>
            <person name="Ahmad S."/>
            <person name="Lan S."/>
            <person name="Zhang J.-S."/>
            <person name="Tsai W.-C."/>
            <person name="Van De Peer Y."/>
            <person name="Liu Z.-J."/>
        </authorList>
    </citation>
    <scope>NUCLEOTIDE SEQUENCE</scope>
    <source>
        <strain evidence="10">CP</strain>
        <tissue evidence="10">Leaves</tissue>
    </source>
</reference>
<evidence type="ECO:0000256" key="5">
    <source>
        <dbReference type="ARBA" id="ARBA00022695"/>
    </source>
</evidence>
<comment type="caution">
    <text evidence="10">The sequence shown here is derived from an EMBL/GenBank/DDBJ whole genome shotgun (WGS) entry which is preliminary data.</text>
</comment>
<gene>
    <name evidence="10" type="ORF">QJS10_CPA10g01734</name>
</gene>
<organism evidence="10 11">
    <name type="scientific">Acorus calamus</name>
    <name type="common">Sweet flag</name>
    <dbReference type="NCBI Taxonomy" id="4465"/>
    <lineage>
        <taxon>Eukaryota</taxon>
        <taxon>Viridiplantae</taxon>
        <taxon>Streptophyta</taxon>
        <taxon>Embryophyta</taxon>
        <taxon>Tracheophyta</taxon>
        <taxon>Spermatophyta</taxon>
        <taxon>Magnoliopsida</taxon>
        <taxon>Liliopsida</taxon>
        <taxon>Acoraceae</taxon>
        <taxon>Acorus</taxon>
    </lineage>
</organism>
<keyword evidence="6" id="KW-0804">Transcription</keyword>
<feature type="region of interest" description="Disordered" evidence="8">
    <location>
        <begin position="251"/>
        <end position="273"/>
    </location>
</feature>
<dbReference type="EC" id="2.7.7.6" evidence="2"/>
<evidence type="ECO:0000256" key="1">
    <source>
        <dbReference type="ARBA" id="ARBA00006835"/>
    </source>
</evidence>
<evidence type="ECO:0000256" key="7">
    <source>
        <dbReference type="ARBA" id="ARBA00048552"/>
    </source>
</evidence>
<evidence type="ECO:0000256" key="2">
    <source>
        <dbReference type="ARBA" id="ARBA00012418"/>
    </source>
</evidence>
<accession>A0AAV9DYJ4</accession>
<dbReference type="GO" id="GO:0032549">
    <property type="term" value="F:ribonucleoside binding"/>
    <property type="evidence" value="ECO:0007669"/>
    <property type="project" value="InterPro"/>
</dbReference>
<proteinExistence type="inferred from homology"/>
<protein>
    <recommendedName>
        <fullName evidence="2">DNA-directed RNA polymerase</fullName>
        <ecNumber evidence="2">2.7.7.6</ecNumber>
    </recommendedName>
</protein>
<dbReference type="InterPro" id="IPR015712">
    <property type="entry name" value="DNA-dir_RNA_pol_su2"/>
</dbReference>
<dbReference type="Pfam" id="PF04561">
    <property type="entry name" value="RNA_pol_Rpb2_2"/>
    <property type="match status" value="1"/>
</dbReference>
<keyword evidence="11" id="KW-1185">Reference proteome</keyword>
<name>A0AAV9DYJ4_ACOCL</name>
<feature type="region of interest" description="Disordered" evidence="8">
    <location>
        <begin position="55"/>
        <end position="76"/>
    </location>
</feature>
<keyword evidence="3" id="KW-0240">DNA-directed RNA polymerase</keyword>
<evidence type="ECO:0000313" key="10">
    <source>
        <dbReference type="EMBL" id="KAK1305941.1"/>
    </source>
</evidence>
<comment type="similarity">
    <text evidence="1">Belongs to the RNA polymerase beta chain family.</text>
</comment>
<evidence type="ECO:0000256" key="6">
    <source>
        <dbReference type="ARBA" id="ARBA00023163"/>
    </source>
</evidence>
<dbReference type="EMBL" id="JAUJYO010000010">
    <property type="protein sequence ID" value="KAK1305941.1"/>
    <property type="molecule type" value="Genomic_DNA"/>
</dbReference>
<sequence>MSPFLSRLQQLMAEDREKSPKSALVPKIGSRRGSRELHNLLRYELGWGSNCSKERRRPIATKGRTPSKVSMGKTSSDPSVKVEKACELLLNVFLANVPVKQGNFRPKCIYVAVMLRRMMDAVLNADTFDDKDYVGNKRLELSGQLISLLFEISYAYGSKVFIFQLGLWGREKNLVKEEGCICEEGKILIWRAYIFPDTITKGLEKPISTGNWDLKRFKMHRKGVSQVLSRLSFIAALGYMTKVSPQFEKTRKVSGPRALQPSQPFSRFPHVKS</sequence>
<dbReference type="GO" id="GO:0003899">
    <property type="term" value="F:DNA-directed RNA polymerase activity"/>
    <property type="evidence" value="ECO:0007669"/>
    <property type="project" value="UniProtKB-EC"/>
</dbReference>
<feature type="domain" description="RNA polymerase Rpb2" evidence="9">
    <location>
        <begin position="92"/>
        <end position="140"/>
    </location>
</feature>
<dbReference type="Proteomes" id="UP001180020">
    <property type="component" value="Unassembled WGS sequence"/>
</dbReference>
<dbReference type="GO" id="GO:0006351">
    <property type="term" value="P:DNA-templated transcription"/>
    <property type="evidence" value="ECO:0007669"/>
    <property type="project" value="InterPro"/>
</dbReference>
<evidence type="ECO:0000256" key="8">
    <source>
        <dbReference type="SAM" id="MobiDB-lite"/>
    </source>
</evidence>
<keyword evidence="5" id="KW-0548">Nucleotidyltransferase</keyword>
<dbReference type="AlphaFoldDB" id="A0AAV9DYJ4"/>
<reference evidence="10" key="1">
    <citation type="journal article" date="2023" name="Nat. Commun.">
        <title>Diploid and tetraploid genomes of Acorus and the evolution of monocots.</title>
        <authorList>
            <person name="Ma L."/>
            <person name="Liu K.W."/>
            <person name="Li Z."/>
            <person name="Hsiao Y.Y."/>
            <person name="Qi Y."/>
            <person name="Fu T."/>
            <person name="Tang G.D."/>
            <person name="Zhang D."/>
            <person name="Sun W.H."/>
            <person name="Liu D.K."/>
            <person name="Li Y."/>
            <person name="Chen G.Z."/>
            <person name="Liu X.D."/>
            <person name="Liao X.Y."/>
            <person name="Jiang Y.T."/>
            <person name="Yu X."/>
            <person name="Hao Y."/>
            <person name="Huang J."/>
            <person name="Zhao X.W."/>
            <person name="Ke S."/>
            <person name="Chen Y.Y."/>
            <person name="Wu W.L."/>
            <person name="Hsu J.L."/>
            <person name="Lin Y.F."/>
            <person name="Huang M.D."/>
            <person name="Li C.Y."/>
            <person name="Huang L."/>
            <person name="Wang Z.W."/>
            <person name="Zhao X."/>
            <person name="Zhong W.Y."/>
            <person name="Peng D.H."/>
            <person name="Ahmad S."/>
            <person name="Lan S."/>
            <person name="Zhang J.S."/>
            <person name="Tsai W.C."/>
            <person name="Van de Peer Y."/>
            <person name="Liu Z.J."/>
        </authorList>
    </citation>
    <scope>NUCLEOTIDE SEQUENCE</scope>
    <source>
        <strain evidence="10">CP</strain>
    </source>
</reference>
<evidence type="ECO:0000259" key="9">
    <source>
        <dbReference type="Pfam" id="PF04561"/>
    </source>
</evidence>
<dbReference type="Gene3D" id="3.90.1100.10">
    <property type="match status" value="1"/>
</dbReference>
<dbReference type="GO" id="GO:0003677">
    <property type="term" value="F:DNA binding"/>
    <property type="evidence" value="ECO:0007669"/>
    <property type="project" value="InterPro"/>
</dbReference>
<dbReference type="SUPFAM" id="SSF64484">
    <property type="entry name" value="beta and beta-prime subunits of DNA dependent RNA-polymerase"/>
    <property type="match status" value="1"/>
</dbReference>